<dbReference type="EMBL" id="BARU01017615">
    <property type="protein sequence ID" value="GAH61392.1"/>
    <property type="molecule type" value="Genomic_DNA"/>
</dbReference>
<reference evidence="1" key="1">
    <citation type="journal article" date="2014" name="Front. Microbiol.">
        <title>High frequency of phylogenetically diverse reductive dehalogenase-homologous genes in deep subseafloor sedimentary metagenomes.</title>
        <authorList>
            <person name="Kawai M."/>
            <person name="Futagami T."/>
            <person name="Toyoda A."/>
            <person name="Takaki Y."/>
            <person name="Nishi S."/>
            <person name="Hori S."/>
            <person name="Arai W."/>
            <person name="Tsubouchi T."/>
            <person name="Morono Y."/>
            <person name="Uchiyama I."/>
            <person name="Ito T."/>
            <person name="Fujiyama A."/>
            <person name="Inagaki F."/>
            <person name="Takami H."/>
        </authorList>
    </citation>
    <scope>NUCLEOTIDE SEQUENCE</scope>
    <source>
        <strain evidence="1">Expedition CK06-06</strain>
    </source>
</reference>
<sequence length="67" mass="7909">MKFILYCNDDPRDLGIEDKNGNWNYDLFREHIEVCPVCSRFKDLLGDYLLENLNKAFNREPPKATEA</sequence>
<accession>X1GW46</accession>
<organism evidence="1">
    <name type="scientific">marine sediment metagenome</name>
    <dbReference type="NCBI Taxonomy" id="412755"/>
    <lineage>
        <taxon>unclassified sequences</taxon>
        <taxon>metagenomes</taxon>
        <taxon>ecological metagenomes</taxon>
    </lineage>
</organism>
<proteinExistence type="predicted"/>
<gene>
    <name evidence="1" type="ORF">S03H2_29206</name>
</gene>
<protein>
    <submittedName>
        <fullName evidence="1">Uncharacterized protein</fullName>
    </submittedName>
</protein>
<dbReference type="AlphaFoldDB" id="X1GW46"/>
<name>X1GW46_9ZZZZ</name>
<comment type="caution">
    <text evidence="1">The sequence shown here is derived from an EMBL/GenBank/DDBJ whole genome shotgun (WGS) entry which is preliminary data.</text>
</comment>
<evidence type="ECO:0000313" key="1">
    <source>
        <dbReference type="EMBL" id="GAH61392.1"/>
    </source>
</evidence>